<dbReference type="PRINTS" id="PR00344">
    <property type="entry name" value="BCTRLSENSOR"/>
</dbReference>
<dbReference type="GO" id="GO:0004673">
    <property type="term" value="F:protein histidine kinase activity"/>
    <property type="evidence" value="ECO:0007669"/>
    <property type="project" value="UniProtKB-EC"/>
</dbReference>
<dbReference type="InterPro" id="IPR038424">
    <property type="entry name" value="H_kinase_PdtaS_GAF_sf"/>
</dbReference>
<dbReference type="PANTHER" id="PTHR41523">
    <property type="entry name" value="TWO-COMPONENT SYSTEM SENSOR PROTEIN"/>
    <property type="match status" value="1"/>
</dbReference>
<evidence type="ECO:0000259" key="9">
    <source>
        <dbReference type="PROSITE" id="PS50109"/>
    </source>
</evidence>
<dbReference type="InterPro" id="IPR011495">
    <property type="entry name" value="Sig_transdc_His_kin_sub2_dim/P"/>
</dbReference>
<dbReference type="InterPro" id="IPR022066">
    <property type="entry name" value="PdtaS_GAF"/>
</dbReference>
<evidence type="ECO:0000313" key="10">
    <source>
        <dbReference type="EMBL" id="KAA1373699.1"/>
    </source>
</evidence>
<keyword evidence="3" id="KW-0597">Phosphoprotein</keyword>
<comment type="catalytic activity">
    <reaction evidence="1">
        <text>ATP + protein L-histidine = ADP + protein N-phospho-L-histidine.</text>
        <dbReference type="EC" id="2.7.13.3"/>
    </reaction>
</comment>
<dbReference type="OrthoDB" id="9767435at2"/>
<evidence type="ECO:0000256" key="3">
    <source>
        <dbReference type="ARBA" id="ARBA00022553"/>
    </source>
</evidence>
<evidence type="ECO:0000256" key="5">
    <source>
        <dbReference type="ARBA" id="ARBA00022741"/>
    </source>
</evidence>
<dbReference type="InterPro" id="IPR036890">
    <property type="entry name" value="HATPase_C_sf"/>
</dbReference>
<dbReference type="Proteomes" id="UP001515100">
    <property type="component" value="Unassembled WGS sequence"/>
</dbReference>
<dbReference type="EC" id="2.7.13.3" evidence="2"/>
<dbReference type="Gene3D" id="3.30.450.20">
    <property type="entry name" value="PAS domain"/>
    <property type="match status" value="1"/>
</dbReference>
<accession>A0A641AKH5</accession>
<organism evidence="10 11">
    <name type="scientific">Aeromicrobium fastidiosum</name>
    <dbReference type="NCBI Taxonomy" id="52699"/>
    <lineage>
        <taxon>Bacteria</taxon>
        <taxon>Bacillati</taxon>
        <taxon>Actinomycetota</taxon>
        <taxon>Actinomycetes</taxon>
        <taxon>Propionibacteriales</taxon>
        <taxon>Nocardioidaceae</taxon>
        <taxon>Aeromicrobium</taxon>
    </lineage>
</organism>
<dbReference type="Pfam" id="PF12282">
    <property type="entry name" value="GAF_PdtaS"/>
    <property type="match status" value="1"/>
</dbReference>
<evidence type="ECO:0000256" key="7">
    <source>
        <dbReference type="ARBA" id="ARBA00022840"/>
    </source>
</evidence>
<comment type="caution">
    <text evidence="10">The sequence shown here is derived from an EMBL/GenBank/DDBJ whole genome shotgun (WGS) entry which is preliminary data.</text>
</comment>
<dbReference type="AlphaFoldDB" id="A0A641AKH5"/>
<dbReference type="SMART" id="SM00911">
    <property type="entry name" value="HWE_HK"/>
    <property type="match status" value="1"/>
</dbReference>
<dbReference type="InterPro" id="IPR004358">
    <property type="entry name" value="Sig_transdc_His_kin-like_C"/>
</dbReference>
<evidence type="ECO:0000256" key="8">
    <source>
        <dbReference type="ARBA" id="ARBA00023012"/>
    </source>
</evidence>
<gene>
    <name evidence="10" type="ORF">ESP62_017240</name>
</gene>
<dbReference type="InterPro" id="IPR005467">
    <property type="entry name" value="His_kinase_dom"/>
</dbReference>
<evidence type="ECO:0000256" key="4">
    <source>
        <dbReference type="ARBA" id="ARBA00022679"/>
    </source>
</evidence>
<dbReference type="RefSeq" id="WP_129185040.1">
    <property type="nucleotide sequence ID" value="NZ_JBHSAH010000003.1"/>
</dbReference>
<evidence type="ECO:0000256" key="1">
    <source>
        <dbReference type="ARBA" id="ARBA00000085"/>
    </source>
</evidence>
<dbReference type="PANTHER" id="PTHR41523:SF8">
    <property type="entry name" value="ETHYLENE RESPONSE SENSOR PROTEIN"/>
    <property type="match status" value="1"/>
</dbReference>
<dbReference type="PROSITE" id="PS50109">
    <property type="entry name" value="HIS_KIN"/>
    <property type="match status" value="1"/>
</dbReference>
<keyword evidence="8" id="KW-0902">Two-component regulatory system</keyword>
<evidence type="ECO:0000313" key="11">
    <source>
        <dbReference type="Proteomes" id="UP001515100"/>
    </source>
</evidence>
<proteinExistence type="predicted"/>
<keyword evidence="5" id="KW-0547">Nucleotide-binding</keyword>
<protein>
    <recommendedName>
        <fullName evidence="2">histidine kinase</fullName>
        <ecNumber evidence="2">2.7.13.3</ecNumber>
    </recommendedName>
</protein>
<dbReference type="Gene3D" id="3.30.565.10">
    <property type="entry name" value="Histidine kinase-like ATPase, C-terminal domain"/>
    <property type="match status" value="1"/>
</dbReference>
<evidence type="ECO:0000256" key="6">
    <source>
        <dbReference type="ARBA" id="ARBA00022777"/>
    </source>
</evidence>
<dbReference type="EMBL" id="SDPP02000005">
    <property type="protein sequence ID" value="KAA1373699.1"/>
    <property type="molecule type" value="Genomic_DNA"/>
</dbReference>
<dbReference type="InterPro" id="IPR003594">
    <property type="entry name" value="HATPase_dom"/>
</dbReference>
<dbReference type="Pfam" id="PF02518">
    <property type="entry name" value="HATPase_c"/>
    <property type="match status" value="1"/>
</dbReference>
<dbReference type="Gene3D" id="3.30.450.280">
    <property type="entry name" value="GAF domain"/>
    <property type="match status" value="1"/>
</dbReference>
<keyword evidence="6" id="KW-0418">Kinase</keyword>
<keyword evidence="4" id="KW-0808">Transferase</keyword>
<dbReference type="Pfam" id="PF07568">
    <property type="entry name" value="HisKA_2"/>
    <property type="match status" value="1"/>
</dbReference>
<dbReference type="SMART" id="SM00387">
    <property type="entry name" value="HATPase_c"/>
    <property type="match status" value="1"/>
</dbReference>
<keyword evidence="11" id="KW-1185">Reference proteome</keyword>
<evidence type="ECO:0000256" key="2">
    <source>
        <dbReference type="ARBA" id="ARBA00012438"/>
    </source>
</evidence>
<name>A0A641AKH5_9ACTN</name>
<dbReference type="GO" id="GO:0000160">
    <property type="term" value="P:phosphorelay signal transduction system"/>
    <property type="evidence" value="ECO:0007669"/>
    <property type="project" value="UniProtKB-KW"/>
</dbReference>
<reference evidence="10" key="1">
    <citation type="submission" date="2019-09" db="EMBL/GenBank/DDBJ databases">
        <authorList>
            <person name="Li J."/>
        </authorList>
    </citation>
    <scope>NUCLEOTIDE SEQUENCE [LARGE SCALE GENOMIC DNA]</scope>
    <source>
        <strain evidence="10">NRBC 14897</strain>
    </source>
</reference>
<dbReference type="InterPro" id="IPR011102">
    <property type="entry name" value="Sig_transdc_His_kinase_HWE"/>
</dbReference>
<dbReference type="GO" id="GO:0005524">
    <property type="term" value="F:ATP binding"/>
    <property type="evidence" value="ECO:0007669"/>
    <property type="project" value="UniProtKB-KW"/>
</dbReference>
<feature type="domain" description="Histidine kinase" evidence="9">
    <location>
        <begin position="294"/>
        <end position="486"/>
    </location>
</feature>
<keyword evidence="7" id="KW-0067">ATP-binding</keyword>
<dbReference type="SUPFAM" id="SSF55874">
    <property type="entry name" value="ATPase domain of HSP90 chaperone/DNA topoisomerase II/histidine kinase"/>
    <property type="match status" value="1"/>
</dbReference>
<sequence>MPSLDDIAQFQTSLTSDDVAWLHALVTDWQIIADLSFSDLVLWVPDAEAKGMWAGAQIRPTTGPTTLLEDVAGTFLPSKAAGEHPVEKALTTGRVVPEHLEEQADGTRVLVEAIPVRRAGTTIGVIARRSSETGLRTASTLERAYFEAAGELGAMIRRGEFPVPGARSDLADSLRVGDGFIRTDVRGVVRYTSPNALSAYRRLGLTGDLVGTHLGDVTTGLVGRRPTDRGARGVLSGREASEAEIENANASLLVRTIPLRSSGQRSGSLILLRDVTELRLRERELVSKDATIREIHHRVKNNLQTVAALLRLQGRRTENPEARAALEEAVRRVGSIALVHETLSQSFSDFVAFDEIADRLLHTVLDVSNGPAGANLVRPERFGSFGLLPGEIATPLSMVLTELIQNASAHAYDESGGTLTLAVNRIRDKVRLRVSDDGMGLPDDFDASRSLGLSIVTTLVEGELGGSLRFEPRVGGGTTVAISLTV</sequence>